<dbReference type="RefSeq" id="WP_210659283.1">
    <property type="nucleotide sequence ID" value="NZ_JAGKQQ010000001.1"/>
</dbReference>
<gene>
    <name evidence="8" type="ORF">J8F10_26900</name>
</gene>
<comment type="subcellular location">
    <subcellularLocation>
        <location evidence="1">Cell membrane</location>
        <topology evidence="1">Multi-pass membrane protein</topology>
    </subcellularLocation>
</comment>
<evidence type="ECO:0000256" key="1">
    <source>
        <dbReference type="ARBA" id="ARBA00004651"/>
    </source>
</evidence>
<evidence type="ECO:0000256" key="7">
    <source>
        <dbReference type="SAM" id="Phobius"/>
    </source>
</evidence>
<feature type="transmembrane region" description="Helical" evidence="7">
    <location>
        <begin position="134"/>
        <end position="155"/>
    </location>
</feature>
<accession>A0ABS5BYS1</accession>
<evidence type="ECO:0000256" key="5">
    <source>
        <dbReference type="ARBA" id="ARBA00023136"/>
    </source>
</evidence>
<keyword evidence="3 7" id="KW-0812">Transmembrane</keyword>
<feature type="transmembrane region" description="Helical" evidence="7">
    <location>
        <begin position="269"/>
        <end position="298"/>
    </location>
</feature>
<sequence length="364" mass="39888">MKKHAVQWLVPFLKYGVGFGLLAYVIYKYWGPQNGGPGIGQLLQGPIAYEWLIAAALLLATTTGIQLYRWYLLVRALDLPTSVRNAYRLGLVGVYYNTFFPGSVGGDLLKAYFIAKAHPERKTRAVASVIADRAMGLFGLILFVAVSGSIAWALGDARITNNADLQRIVTITAGIASGSIVGFLALGLLPTRRVDRFAARLKWVPKIGTSLAEMWYAVWMYRQRLKVVVLGVCISAVAHCALVLSFHCASRVFPPNDPAAEPASLSEHFVIAPIGFIVQAIPISPGGVGVGEAAFAWLYKISDRPEMLGVVARLSLRLVEWLLGIIGYIVFLRMRAEVVEVQHEMEEEQDQETASKEQGKAEVK</sequence>
<dbReference type="Proteomes" id="UP000676565">
    <property type="component" value="Unassembled WGS sequence"/>
</dbReference>
<feature type="compositionally biased region" description="Basic and acidic residues" evidence="6">
    <location>
        <begin position="353"/>
        <end position="364"/>
    </location>
</feature>
<feature type="transmembrane region" description="Helical" evidence="7">
    <location>
        <begin position="51"/>
        <end position="72"/>
    </location>
</feature>
<keyword evidence="2" id="KW-1003">Cell membrane</keyword>
<dbReference type="Pfam" id="PF03706">
    <property type="entry name" value="LPG_synthase_TM"/>
    <property type="match status" value="1"/>
</dbReference>
<name>A0ABS5BYS1_9BACT</name>
<evidence type="ECO:0000313" key="9">
    <source>
        <dbReference type="Proteomes" id="UP000676565"/>
    </source>
</evidence>
<dbReference type="EMBL" id="JAGKQQ010000001">
    <property type="protein sequence ID" value="MBP3958891.1"/>
    <property type="molecule type" value="Genomic_DNA"/>
</dbReference>
<keyword evidence="4 7" id="KW-1133">Transmembrane helix</keyword>
<comment type="caution">
    <text evidence="8">The sequence shown here is derived from an EMBL/GenBank/DDBJ whole genome shotgun (WGS) entry which is preliminary data.</text>
</comment>
<keyword evidence="9" id="KW-1185">Reference proteome</keyword>
<evidence type="ECO:0000256" key="3">
    <source>
        <dbReference type="ARBA" id="ARBA00022692"/>
    </source>
</evidence>
<dbReference type="PANTHER" id="PTHR40277:SF1">
    <property type="entry name" value="BLL5419 PROTEIN"/>
    <property type="match status" value="1"/>
</dbReference>
<evidence type="ECO:0000313" key="8">
    <source>
        <dbReference type="EMBL" id="MBP3958891.1"/>
    </source>
</evidence>
<feature type="region of interest" description="Disordered" evidence="6">
    <location>
        <begin position="345"/>
        <end position="364"/>
    </location>
</feature>
<feature type="transmembrane region" description="Helical" evidence="7">
    <location>
        <begin position="227"/>
        <end position="249"/>
    </location>
</feature>
<proteinExistence type="predicted"/>
<evidence type="ECO:0000256" key="6">
    <source>
        <dbReference type="SAM" id="MobiDB-lite"/>
    </source>
</evidence>
<protein>
    <submittedName>
        <fullName evidence="8">Flippase-like domain-containing protein</fullName>
    </submittedName>
</protein>
<evidence type="ECO:0000256" key="2">
    <source>
        <dbReference type="ARBA" id="ARBA00022475"/>
    </source>
</evidence>
<feature type="transmembrane region" description="Helical" evidence="7">
    <location>
        <begin position="12"/>
        <end position="30"/>
    </location>
</feature>
<evidence type="ECO:0000256" key="4">
    <source>
        <dbReference type="ARBA" id="ARBA00022989"/>
    </source>
</evidence>
<reference evidence="8 9" key="1">
    <citation type="submission" date="2021-04" db="EMBL/GenBank/DDBJ databases">
        <authorList>
            <person name="Ivanova A."/>
        </authorList>
    </citation>
    <scope>NUCLEOTIDE SEQUENCE [LARGE SCALE GENOMIC DNA]</scope>
    <source>
        <strain evidence="8 9">G18</strain>
    </source>
</reference>
<dbReference type="NCBIfam" id="TIGR00374">
    <property type="entry name" value="flippase-like domain"/>
    <property type="match status" value="1"/>
</dbReference>
<feature type="transmembrane region" description="Helical" evidence="7">
    <location>
        <begin position="167"/>
        <end position="189"/>
    </location>
</feature>
<dbReference type="PANTHER" id="PTHR40277">
    <property type="entry name" value="BLL5419 PROTEIN"/>
    <property type="match status" value="1"/>
</dbReference>
<dbReference type="InterPro" id="IPR022791">
    <property type="entry name" value="L-PG_synthase/AglD"/>
</dbReference>
<keyword evidence="5 7" id="KW-0472">Membrane</keyword>
<organism evidence="8 9">
    <name type="scientific">Gemmata palustris</name>
    <dbReference type="NCBI Taxonomy" id="2822762"/>
    <lineage>
        <taxon>Bacteria</taxon>
        <taxon>Pseudomonadati</taxon>
        <taxon>Planctomycetota</taxon>
        <taxon>Planctomycetia</taxon>
        <taxon>Gemmatales</taxon>
        <taxon>Gemmataceae</taxon>
        <taxon>Gemmata</taxon>
    </lineage>
</organism>